<keyword evidence="8" id="KW-1185">Reference proteome</keyword>
<dbReference type="InterPro" id="IPR012000">
    <property type="entry name" value="Thiamin_PyroP_enz_cen_dom"/>
</dbReference>
<dbReference type="InterPro" id="IPR011766">
    <property type="entry name" value="TPP_enzyme_TPP-bd"/>
</dbReference>
<dbReference type="GO" id="GO:0009099">
    <property type="term" value="P:L-valine biosynthetic process"/>
    <property type="evidence" value="ECO:0007669"/>
    <property type="project" value="TreeGrafter"/>
</dbReference>
<keyword evidence="2 3" id="KW-0786">Thiamine pyrophosphate</keyword>
<dbReference type="InterPro" id="IPR029035">
    <property type="entry name" value="DHS-like_NAD/FAD-binding_dom"/>
</dbReference>
<dbReference type="Proteomes" id="UP000295023">
    <property type="component" value="Unassembled WGS sequence"/>
</dbReference>
<reference evidence="7 8" key="1">
    <citation type="submission" date="2019-03" db="EMBL/GenBank/DDBJ databases">
        <title>Paracraurococcus aquatilis NE82 genome sequence.</title>
        <authorList>
            <person name="Zhao Y."/>
            <person name="Du Z."/>
        </authorList>
    </citation>
    <scope>NUCLEOTIDE SEQUENCE [LARGE SCALE GENOMIC DNA]</scope>
    <source>
        <strain evidence="7 8">NE82</strain>
    </source>
</reference>
<evidence type="ECO:0000313" key="8">
    <source>
        <dbReference type="Proteomes" id="UP000295023"/>
    </source>
</evidence>
<dbReference type="RefSeq" id="WP_132284177.1">
    <property type="nucleotide sequence ID" value="NZ_SKBM01000002.1"/>
</dbReference>
<name>A0A4R4DXW6_9PROT</name>
<evidence type="ECO:0000256" key="1">
    <source>
        <dbReference type="ARBA" id="ARBA00007812"/>
    </source>
</evidence>
<dbReference type="GO" id="GO:0050660">
    <property type="term" value="F:flavin adenine dinucleotide binding"/>
    <property type="evidence" value="ECO:0007669"/>
    <property type="project" value="TreeGrafter"/>
</dbReference>
<gene>
    <name evidence="7" type="ORF">EXY23_02405</name>
</gene>
<evidence type="ECO:0000313" key="7">
    <source>
        <dbReference type="EMBL" id="TCZ65958.1"/>
    </source>
</evidence>
<protein>
    <submittedName>
        <fullName evidence="7">Thiamine pyrophosphate-binding protein</fullName>
    </submittedName>
</protein>
<feature type="domain" description="Thiamine pyrophosphate enzyme N-terminal TPP-binding" evidence="6">
    <location>
        <begin position="7"/>
        <end position="113"/>
    </location>
</feature>
<dbReference type="PANTHER" id="PTHR18968">
    <property type="entry name" value="THIAMINE PYROPHOSPHATE ENZYMES"/>
    <property type="match status" value="1"/>
</dbReference>
<dbReference type="AlphaFoldDB" id="A0A4R4DXW6"/>
<accession>A0A4R4DXW6</accession>
<organism evidence="7 8">
    <name type="scientific">Roseicella aquatilis</name>
    <dbReference type="NCBI Taxonomy" id="2527868"/>
    <lineage>
        <taxon>Bacteria</taxon>
        <taxon>Pseudomonadati</taxon>
        <taxon>Pseudomonadota</taxon>
        <taxon>Alphaproteobacteria</taxon>
        <taxon>Acetobacterales</taxon>
        <taxon>Roseomonadaceae</taxon>
        <taxon>Roseicella</taxon>
    </lineage>
</organism>
<evidence type="ECO:0000259" key="4">
    <source>
        <dbReference type="Pfam" id="PF00205"/>
    </source>
</evidence>
<evidence type="ECO:0000256" key="3">
    <source>
        <dbReference type="RuleBase" id="RU362132"/>
    </source>
</evidence>
<comment type="caution">
    <text evidence="7">The sequence shown here is derived from an EMBL/GenBank/DDBJ whole genome shotgun (WGS) entry which is preliminary data.</text>
</comment>
<dbReference type="InterPro" id="IPR029061">
    <property type="entry name" value="THDP-binding"/>
</dbReference>
<evidence type="ECO:0000259" key="5">
    <source>
        <dbReference type="Pfam" id="PF02775"/>
    </source>
</evidence>
<dbReference type="GO" id="GO:0005948">
    <property type="term" value="C:acetolactate synthase complex"/>
    <property type="evidence" value="ECO:0007669"/>
    <property type="project" value="TreeGrafter"/>
</dbReference>
<comment type="similarity">
    <text evidence="1 3">Belongs to the TPP enzyme family.</text>
</comment>
<dbReference type="NCBIfam" id="NF005470">
    <property type="entry name" value="PRK07064.1"/>
    <property type="match status" value="1"/>
</dbReference>
<sequence>MADSAYNVGDLVAEFLSRIGVTTCFGIVSVHNIPMLDAIGRRNAIRYVMARGEMGGAHMADAYARVSGHLGVMFSSTGPGAANAVPGLVEAQFAGSPVLHITGQTPTRFIDRDMGTVHDLPGQTAMLGAVCKAAFRIRSAQEALGVLTRAAALALTPPMGPVSVEVPIDIQRTVLPRPAGLDALVLPVPPPLPPSEAALDAAAELLARARRPMLWLGNGAKAAGAEAVALLELGFGAVSSWNGRGIVPEDHPMTLGGLHGNGAPRVQEFYRTVDAMLVVGSRLRGHETMDFSLKLPDTLVQVDVDPRADGRTYGNAAFVCGDAGLVLAGLARRLRGRIDIDPGFAADFAEMRRRAAAEYRETLGPYADVPAELRRALPRDALWVRDVTISNSSWGNRIFPVYGPRDAVHPVSAAIGPGLPLGIGAAMAGRGRKAIAMVGDGGFALNQTELWTAVQERAELVVMVMNDRGYGVIKHIQGALQDGRMFFGDLHGPDLQRLAAVAGLPGFKVSRVEDLADTVARAVATPGPSLVEVDMTAIGAFPPYAPYNGMGIYAKRAAE</sequence>
<evidence type="ECO:0000259" key="6">
    <source>
        <dbReference type="Pfam" id="PF02776"/>
    </source>
</evidence>
<dbReference type="CDD" id="cd07035">
    <property type="entry name" value="TPP_PYR_POX_like"/>
    <property type="match status" value="1"/>
</dbReference>
<dbReference type="Pfam" id="PF02775">
    <property type="entry name" value="TPP_enzyme_C"/>
    <property type="match status" value="1"/>
</dbReference>
<dbReference type="Gene3D" id="3.40.50.970">
    <property type="match status" value="2"/>
</dbReference>
<proteinExistence type="inferred from homology"/>
<dbReference type="PANTHER" id="PTHR18968:SF13">
    <property type="entry name" value="ACETOLACTATE SYNTHASE CATALYTIC SUBUNIT, MITOCHONDRIAL"/>
    <property type="match status" value="1"/>
</dbReference>
<evidence type="ECO:0000256" key="2">
    <source>
        <dbReference type="ARBA" id="ARBA00023052"/>
    </source>
</evidence>
<feature type="domain" description="Thiamine pyrophosphate enzyme central" evidence="4">
    <location>
        <begin position="199"/>
        <end position="330"/>
    </location>
</feature>
<dbReference type="Pfam" id="PF02776">
    <property type="entry name" value="TPP_enzyme_N"/>
    <property type="match status" value="1"/>
</dbReference>
<dbReference type="OrthoDB" id="4494979at2"/>
<dbReference type="GO" id="GO:0003984">
    <property type="term" value="F:acetolactate synthase activity"/>
    <property type="evidence" value="ECO:0007669"/>
    <property type="project" value="TreeGrafter"/>
</dbReference>
<dbReference type="InterPro" id="IPR045229">
    <property type="entry name" value="TPP_enz"/>
</dbReference>
<dbReference type="SUPFAM" id="SSF52467">
    <property type="entry name" value="DHS-like NAD/FAD-binding domain"/>
    <property type="match status" value="1"/>
</dbReference>
<dbReference type="SUPFAM" id="SSF52518">
    <property type="entry name" value="Thiamin diphosphate-binding fold (THDP-binding)"/>
    <property type="match status" value="2"/>
</dbReference>
<dbReference type="Gene3D" id="3.40.50.1220">
    <property type="entry name" value="TPP-binding domain"/>
    <property type="match status" value="1"/>
</dbReference>
<dbReference type="CDD" id="cd00568">
    <property type="entry name" value="TPP_enzymes"/>
    <property type="match status" value="1"/>
</dbReference>
<dbReference type="EMBL" id="SKBM01000002">
    <property type="protein sequence ID" value="TCZ65958.1"/>
    <property type="molecule type" value="Genomic_DNA"/>
</dbReference>
<dbReference type="InterPro" id="IPR012001">
    <property type="entry name" value="Thiamin_PyroP_enz_TPP-bd_dom"/>
</dbReference>
<dbReference type="GO" id="GO:0030976">
    <property type="term" value="F:thiamine pyrophosphate binding"/>
    <property type="evidence" value="ECO:0007669"/>
    <property type="project" value="InterPro"/>
</dbReference>
<dbReference type="GO" id="GO:0009097">
    <property type="term" value="P:isoleucine biosynthetic process"/>
    <property type="evidence" value="ECO:0007669"/>
    <property type="project" value="TreeGrafter"/>
</dbReference>
<feature type="domain" description="Thiamine pyrophosphate enzyme TPP-binding" evidence="5">
    <location>
        <begin position="391"/>
        <end position="533"/>
    </location>
</feature>
<dbReference type="Pfam" id="PF00205">
    <property type="entry name" value="TPP_enzyme_M"/>
    <property type="match status" value="1"/>
</dbReference>
<dbReference type="GO" id="GO:0000287">
    <property type="term" value="F:magnesium ion binding"/>
    <property type="evidence" value="ECO:0007669"/>
    <property type="project" value="InterPro"/>
</dbReference>